<feature type="chain" id="PRO_5041253750" evidence="2">
    <location>
        <begin position="25"/>
        <end position="256"/>
    </location>
</feature>
<keyword evidence="4" id="KW-1185">Reference proteome</keyword>
<reference evidence="3" key="1">
    <citation type="submission" date="2022-08" db="EMBL/GenBank/DDBJ databases">
        <authorList>
            <consortium name="DOE Joint Genome Institute"/>
            <person name="Min B."/>
            <person name="Riley R."/>
            <person name="Sierra-Patev S."/>
            <person name="Naranjo-Ortiz M."/>
            <person name="Looney B."/>
            <person name="Konkel Z."/>
            <person name="Slot J.C."/>
            <person name="Sakamoto Y."/>
            <person name="Steenwyk J.L."/>
            <person name="Rokas A."/>
            <person name="Carro J."/>
            <person name="Camarero S."/>
            <person name="Ferreira P."/>
            <person name="Molpeceres G."/>
            <person name="Ruiz-Duenas F.J."/>
            <person name="Serrano A."/>
            <person name="Henrissat B."/>
            <person name="Drula E."/>
            <person name="Hughes K.W."/>
            <person name="Mata J.L."/>
            <person name="Ishikawa N.K."/>
            <person name="Vargas-Isla R."/>
            <person name="Ushijima S."/>
            <person name="Smith C.A."/>
            <person name="Ahrendt S."/>
            <person name="Andreopoulos W."/>
            <person name="He G."/>
            <person name="Labutti K."/>
            <person name="Lipzen A."/>
            <person name="Ng V."/>
            <person name="Sandor L."/>
            <person name="Barry K."/>
            <person name="Martinez A.T."/>
            <person name="Xiao Y."/>
            <person name="Gibbons J.G."/>
            <person name="Terashima K."/>
            <person name="Hibbett D.S."/>
            <person name="Grigoriev I.V."/>
        </authorList>
    </citation>
    <scope>NUCLEOTIDE SEQUENCE</scope>
    <source>
        <strain evidence="3">TFB10291</strain>
    </source>
</reference>
<dbReference type="Proteomes" id="UP001163798">
    <property type="component" value="Unassembled WGS sequence"/>
</dbReference>
<proteinExistence type="predicted"/>
<accession>A0AA38TZY1</accession>
<sequence length="256" mass="29054">LNLGDPMGYLALLLLSCLTQKVQLDLPPEAQCHGYREFHESHKVQFGHAPVQPLLDSPIASAYGLTAVPLHSEAEIVHQEIGRVLGLVLENHEPSAIDCGATEHLRGLPNNFSNFANLVREPMRNLLLSLEEEQTIKVLDQLCDKDILLKDILWWIDRMRNIFVQACSQLIRHNLTFCLVTSYNYSYLFQRNRQTGEIMMSPLQEVSKKGHIIQCAVLYSEAFQDSKDRSELDESILPRHGGSVYREESDEQSGND</sequence>
<keyword evidence="2" id="KW-0732">Signal</keyword>
<protein>
    <submittedName>
        <fullName evidence="3">Uncharacterized protein</fullName>
    </submittedName>
</protein>
<feature type="signal peptide" evidence="2">
    <location>
        <begin position="1"/>
        <end position="24"/>
    </location>
</feature>
<dbReference type="EMBL" id="MU793250">
    <property type="protein sequence ID" value="KAJ3790377.1"/>
    <property type="molecule type" value="Genomic_DNA"/>
</dbReference>
<feature type="non-terminal residue" evidence="3">
    <location>
        <position position="256"/>
    </location>
</feature>
<feature type="non-terminal residue" evidence="3">
    <location>
        <position position="1"/>
    </location>
</feature>
<evidence type="ECO:0000313" key="4">
    <source>
        <dbReference type="Proteomes" id="UP001163798"/>
    </source>
</evidence>
<gene>
    <name evidence="3" type="ORF">GGU10DRAFT_340639</name>
</gene>
<dbReference type="AlphaFoldDB" id="A0AA38TZY1"/>
<feature type="region of interest" description="Disordered" evidence="1">
    <location>
        <begin position="225"/>
        <end position="256"/>
    </location>
</feature>
<evidence type="ECO:0000313" key="3">
    <source>
        <dbReference type="EMBL" id="KAJ3790377.1"/>
    </source>
</evidence>
<organism evidence="3 4">
    <name type="scientific">Lentinula aff. detonsa</name>
    <dbReference type="NCBI Taxonomy" id="2804958"/>
    <lineage>
        <taxon>Eukaryota</taxon>
        <taxon>Fungi</taxon>
        <taxon>Dikarya</taxon>
        <taxon>Basidiomycota</taxon>
        <taxon>Agaricomycotina</taxon>
        <taxon>Agaricomycetes</taxon>
        <taxon>Agaricomycetidae</taxon>
        <taxon>Agaricales</taxon>
        <taxon>Marasmiineae</taxon>
        <taxon>Omphalotaceae</taxon>
        <taxon>Lentinula</taxon>
    </lineage>
</organism>
<evidence type="ECO:0000256" key="1">
    <source>
        <dbReference type="SAM" id="MobiDB-lite"/>
    </source>
</evidence>
<evidence type="ECO:0000256" key="2">
    <source>
        <dbReference type="SAM" id="SignalP"/>
    </source>
</evidence>
<name>A0AA38TZY1_9AGAR</name>
<comment type="caution">
    <text evidence="3">The sequence shown here is derived from an EMBL/GenBank/DDBJ whole genome shotgun (WGS) entry which is preliminary data.</text>
</comment>